<proteinExistence type="predicted"/>
<dbReference type="OrthoDB" id="9954944at2"/>
<dbReference type="Proteomes" id="UP000199034">
    <property type="component" value="Unassembled WGS sequence"/>
</dbReference>
<reference evidence="2" key="1">
    <citation type="submission" date="2016-10" db="EMBL/GenBank/DDBJ databases">
        <authorList>
            <person name="Varghese N."/>
            <person name="Submissions S."/>
        </authorList>
    </citation>
    <scope>NUCLEOTIDE SEQUENCE [LARGE SCALE GENOMIC DNA]</scope>
    <source>
        <strain evidence="2">CGMCC 4.6858</strain>
    </source>
</reference>
<sequence>MTTSVAVPLRVVAAARAGAHVVARPRGVVHLAPAGPLTPSGSALPRAARTVCRARTGRLYLFTPGVVGVPGEGRRFCRRCTAMLPISLGSDVEHLRTRDDDLLAYGHLTVADFTVAAVWCRTVEETHQVGRIALVVLGSTPVRRPADRDSPSYALWTFEQALFDRRRALAVRALSPEELAAREAERDHQALVDDLARRGRARGRRLDRLHDMANQGRYLTRSEREEIGISA</sequence>
<dbReference type="EMBL" id="FMZM01000002">
    <property type="protein sequence ID" value="SDC44905.1"/>
    <property type="molecule type" value="Genomic_DNA"/>
</dbReference>
<accession>A0A1G6LQ88</accession>
<gene>
    <name evidence="1" type="ORF">SAMN05421872_102313</name>
</gene>
<evidence type="ECO:0000313" key="1">
    <source>
        <dbReference type="EMBL" id="SDC44905.1"/>
    </source>
</evidence>
<evidence type="ECO:0000313" key="2">
    <source>
        <dbReference type="Proteomes" id="UP000199034"/>
    </source>
</evidence>
<name>A0A1G6LQ88_9ACTN</name>
<dbReference type="STRING" id="1045774.SAMN05421872_102313"/>
<dbReference type="RefSeq" id="WP_139175416.1">
    <property type="nucleotide sequence ID" value="NZ_FMZM01000002.1"/>
</dbReference>
<organism evidence="1 2">
    <name type="scientific">Nocardioides lianchengensis</name>
    <dbReference type="NCBI Taxonomy" id="1045774"/>
    <lineage>
        <taxon>Bacteria</taxon>
        <taxon>Bacillati</taxon>
        <taxon>Actinomycetota</taxon>
        <taxon>Actinomycetes</taxon>
        <taxon>Propionibacteriales</taxon>
        <taxon>Nocardioidaceae</taxon>
        <taxon>Nocardioides</taxon>
    </lineage>
</organism>
<protein>
    <submittedName>
        <fullName evidence="1">Uncharacterized protein</fullName>
    </submittedName>
</protein>
<keyword evidence="2" id="KW-1185">Reference proteome</keyword>
<dbReference type="AlphaFoldDB" id="A0A1G6LQ88"/>